<dbReference type="GO" id="GO:0005789">
    <property type="term" value="C:endoplasmic reticulum membrane"/>
    <property type="evidence" value="ECO:0007669"/>
    <property type="project" value="UniProtKB-SubCell"/>
</dbReference>
<dbReference type="CTD" id="40155"/>
<evidence type="ECO:0000256" key="1">
    <source>
        <dbReference type="ARBA" id="ARBA00004123"/>
    </source>
</evidence>
<organism evidence="14 15">
    <name type="scientific">Frankliniella occidentalis</name>
    <name type="common">Western flower thrips</name>
    <name type="synonym">Euthrips occidentalis</name>
    <dbReference type="NCBI Taxonomy" id="133901"/>
    <lineage>
        <taxon>Eukaryota</taxon>
        <taxon>Metazoa</taxon>
        <taxon>Ecdysozoa</taxon>
        <taxon>Arthropoda</taxon>
        <taxon>Hexapoda</taxon>
        <taxon>Insecta</taxon>
        <taxon>Pterygota</taxon>
        <taxon>Neoptera</taxon>
        <taxon>Paraneoptera</taxon>
        <taxon>Thysanoptera</taxon>
        <taxon>Terebrantia</taxon>
        <taxon>Thripoidea</taxon>
        <taxon>Thripidae</taxon>
        <taxon>Frankliniella</taxon>
    </lineage>
</organism>
<dbReference type="InterPro" id="IPR036638">
    <property type="entry name" value="HLH_DNA-bd_sf"/>
</dbReference>
<reference evidence="15" key="1">
    <citation type="submission" date="2025-08" db="UniProtKB">
        <authorList>
            <consortium name="RefSeq"/>
        </authorList>
    </citation>
    <scope>IDENTIFICATION</scope>
    <source>
        <tissue evidence="15">Whole organism</tissue>
    </source>
</reference>
<keyword evidence="11" id="KW-0175">Coiled coil</keyword>
<keyword evidence="5" id="KW-1133">Transmembrane helix</keyword>
<dbReference type="Pfam" id="PF00010">
    <property type="entry name" value="HLH"/>
    <property type="match status" value="1"/>
</dbReference>
<dbReference type="Proteomes" id="UP000504606">
    <property type="component" value="Unplaced"/>
</dbReference>
<evidence type="ECO:0000256" key="6">
    <source>
        <dbReference type="ARBA" id="ARBA00023015"/>
    </source>
</evidence>
<feature type="region of interest" description="Disordered" evidence="12">
    <location>
        <begin position="420"/>
        <end position="485"/>
    </location>
</feature>
<keyword evidence="9" id="KW-0804">Transcription</keyword>
<keyword evidence="10" id="KW-0539">Nucleus</keyword>
<sequence length="1187" mass="129235">MFWYDGFQTDFLFSEDGLLSDLADPFAMEDEAFDFLSLPNNVGYMNQPQNEQAQLNQNAQQFMLHQQPQQQPQALQHHLSPQPLSQQPLSQQPLSQQPHPQQAQPQLSNLLTSHPVQRAAQNSRSAVNLNGVGASGISVLLQQGVVAPIDNSPMGFCPSQVLQPALTTSSSSQMPLQMQHQLKPQQHVIQTQAQQQIKKQISPKPGPLKKQPILQQKPVAPATSQPGQIVLQSVSQLSSGEKVPQVVVQAAQLIKTDPLVSIPATTLMYTTSTTSSANGSQPCQPVHTFVNAAGGTILATGIPLVLDTDKVAINRLPSVYPPQTTNTTTQPKVKEVKRSAHNAIERRYRTSINDKIIELKDMVVGTESKLNKSAILRKAIDYIRFLQNQNARLKAENMQMKMNAHKHNLKDLLAPTILPSNATSPGAFTPPHSDISSPELSPPHSHSDASLPPSPDYLSRKNDIKDEDDDDDDAMSGSSDRSQSGMLDTTKMAMCMFMLTVVTFNPLGLALDGARSFSSQESYGRGRSILSSHDDADSSSWFGGSWFSPAALLLWMSNLLVLTACLVKLLALSDPIISTSKASTAFWRHRKQAEFNLIKGENIAAQQELRRALQALGRPLPASRIELWSCVIWQIIRQCLHRLWIGRWISQNGPTIFSRGGHRASAQSARELALVYHRLHQLHLVSAGTANALDGGGLGSGSISGLALALSAVNSGEAAGHSLSHHQLADMYVAYALRLKTILAAPLQSLCRGYLSLARSHVLRATEPVPARLQWLLTPYGCRFLVSQQWSYSPARSSAFSMLGSAGDPLAYVMREYREHLLERALHTLVLPGGRLDAGGTPTSSCDGATEEPARRAQTPDALTFIQLLLENSTAMVDGDTAAAAAAALPTRSQLQVPSCEDELARWWAAVVGVAAYWLLGEDAHAERLYARVELLPEQLSTQPDPVARAVQMAYRARRTASAVLRGHLSPGNGASREAQRLCDAAGRYLEDSLAYWSCKQPNNLVLMVQLVALDWLLETRTALWEQDNLSAAPHSPTGDSAPSPVPVAPAVLTGFQRDVCSLRRLAQQLPAAVPRVFVSEATARLMAGAAPGRTQQLLDRSLRHRTHRTTPLCGKDREQNAGGEREHAAALFLACRHLPAPLLSSPGERAGMLAEAAKTLERIGDKKRLEECYQLMKNLTATVTAA</sequence>
<dbReference type="InterPro" id="IPR011598">
    <property type="entry name" value="bHLH_dom"/>
</dbReference>
<evidence type="ECO:0000256" key="3">
    <source>
        <dbReference type="ARBA" id="ARBA00022692"/>
    </source>
</evidence>
<name>A0A6J1RW15_FRAOC</name>
<evidence type="ECO:0000256" key="5">
    <source>
        <dbReference type="ARBA" id="ARBA00022989"/>
    </source>
</evidence>
<evidence type="ECO:0000259" key="13">
    <source>
        <dbReference type="PROSITE" id="PS50888"/>
    </source>
</evidence>
<evidence type="ECO:0000256" key="10">
    <source>
        <dbReference type="ARBA" id="ARBA00023242"/>
    </source>
</evidence>
<dbReference type="GO" id="GO:0046983">
    <property type="term" value="F:protein dimerization activity"/>
    <property type="evidence" value="ECO:0007669"/>
    <property type="project" value="InterPro"/>
</dbReference>
<dbReference type="GO" id="GO:0005634">
    <property type="term" value="C:nucleus"/>
    <property type="evidence" value="ECO:0007669"/>
    <property type="project" value="UniProtKB-SubCell"/>
</dbReference>
<dbReference type="SUPFAM" id="SSF47459">
    <property type="entry name" value="HLH, helix-loop-helix DNA-binding domain"/>
    <property type="match status" value="1"/>
</dbReference>
<feature type="domain" description="BHLH" evidence="13">
    <location>
        <begin position="336"/>
        <end position="386"/>
    </location>
</feature>
<feature type="coiled-coil region" evidence="11">
    <location>
        <begin position="376"/>
        <end position="408"/>
    </location>
</feature>
<feature type="region of interest" description="Disordered" evidence="12">
    <location>
        <begin position="836"/>
        <end position="857"/>
    </location>
</feature>
<comment type="subcellular location">
    <subcellularLocation>
        <location evidence="2">Endoplasmic reticulum membrane</location>
        <topology evidence="2">Multi-pass membrane protein</topology>
    </subcellularLocation>
    <subcellularLocation>
        <location evidence="1">Nucleus</location>
    </subcellularLocation>
</comment>
<evidence type="ECO:0000313" key="15">
    <source>
        <dbReference type="RefSeq" id="XP_026273017.1"/>
    </source>
</evidence>
<gene>
    <name evidence="15" type="primary">LOC113202815</name>
</gene>
<dbReference type="CDD" id="cd11394">
    <property type="entry name" value="bHLHzip_SREBP"/>
    <property type="match status" value="1"/>
</dbReference>
<feature type="compositionally biased region" description="Acidic residues" evidence="12">
    <location>
        <begin position="465"/>
        <end position="474"/>
    </location>
</feature>
<evidence type="ECO:0000256" key="2">
    <source>
        <dbReference type="ARBA" id="ARBA00004477"/>
    </source>
</evidence>
<dbReference type="GO" id="GO:0000978">
    <property type="term" value="F:RNA polymerase II cis-regulatory region sequence-specific DNA binding"/>
    <property type="evidence" value="ECO:0007669"/>
    <property type="project" value="TreeGrafter"/>
</dbReference>
<evidence type="ECO:0000256" key="12">
    <source>
        <dbReference type="SAM" id="MobiDB-lite"/>
    </source>
</evidence>
<evidence type="ECO:0000313" key="14">
    <source>
        <dbReference type="Proteomes" id="UP000504606"/>
    </source>
</evidence>
<protein>
    <submittedName>
        <fullName evidence="15">Sterol regulatory element-binding protein 1 isoform X2</fullName>
    </submittedName>
</protein>
<evidence type="ECO:0000256" key="4">
    <source>
        <dbReference type="ARBA" id="ARBA00022824"/>
    </source>
</evidence>
<evidence type="ECO:0000256" key="9">
    <source>
        <dbReference type="ARBA" id="ARBA00023163"/>
    </source>
</evidence>
<accession>A0A6J1RW15</accession>
<dbReference type="PROSITE" id="PS50888">
    <property type="entry name" value="BHLH"/>
    <property type="match status" value="1"/>
</dbReference>
<keyword evidence="7" id="KW-0238">DNA-binding</keyword>
<dbReference type="PANTHER" id="PTHR46062:SF1">
    <property type="entry name" value="LP12374P"/>
    <property type="match status" value="1"/>
</dbReference>
<dbReference type="GeneID" id="113202815"/>
<dbReference type="GO" id="GO:0000981">
    <property type="term" value="F:DNA-binding transcription factor activity, RNA polymerase II-specific"/>
    <property type="evidence" value="ECO:0007669"/>
    <property type="project" value="TreeGrafter"/>
</dbReference>
<evidence type="ECO:0000256" key="11">
    <source>
        <dbReference type="SAM" id="Coils"/>
    </source>
</evidence>
<dbReference type="PANTHER" id="PTHR46062">
    <property type="entry name" value="STEROL REGULATORY ELEMENT-BINDING PROTEIN"/>
    <property type="match status" value="1"/>
</dbReference>
<keyword evidence="14" id="KW-1185">Reference proteome</keyword>
<evidence type="ECO:0000256" key="7">
    <source>
        <dbReference type="ARBA" id="ARBA00023125"/>
    </source>
</evidence>
<keyword evidence="8" id="KW-0472">Membrane</keyword>
<keyword evidence="4" id="KW-0256">Endoplasmic reticulum</keyword>
<proteinExistence type="predicted"/>
<dbReference type="AlphaFoldDB" id="A0A6J1RW15"/>
<dbReference type="RefSeq" id="XP_026273017.1">
    <property type="nucleotide sequence ID" value="XM_026417232.2"/>
</dbReference>
<feature type="region of interest" description="Disordered" evidence="12">
    <location>
        <begin position="63"/>
        <end position="104"/>
    </location>
</feature>
<dbReference type="Gene3D" id="4.10.280.10">
    <property type="entry name" value="Helix-loop-helix DNA-binding domain"/>
    <property type="match status" value="1"/>
</dbReference>
<evidence type="ECO:0000256" key="8">
    <source>
        <dbReference type="ARBA" id="ARBA00023136"/>
    </source>
</evidence>
<dbReference type="SMART" id="SM00353">
    <property type="entry name" value="HLH"/>
    <property type="match status" value="1"/>
</dbReference>
<keyword evidence="6" id="KW-0805">Transcription regulation</keyword>
<keyword evidence="3" id="KW-0812">Transmembrane</keyword>
<dbReference type="FunFam" id="4.10.280.10:FF:000098">
    <property type="entry name" value="Sterol regulatory element-binding protein"/>
    <property type="match status" value="1"/>
</dbReference>